<dbReference type="InterPro" id="IPR005490">
    <property type="entry name" value="LD_TPept_cat_dom"/>
</dbReference>
<reference evidence="2 3" key="1">
    <citation type="submission" date="2019-09" db="EMBL/GenBank/DDBJ databases">
        <title>NBRP : Genome information of microbial organism related human and environment.</title>
        <authorList>
            <person name="Hattori M."/>
            <person name="Oshima K."/>
            <person name="Inaba H."/>
            <person name="Suda W."/>
            <person name="Sakamoto M."/>
            <person name="Iino T."/>
            <person name="Kitahara M."/>
            <person name="Oshida Y."/>
            <person name="Iida T."/>
            <person name="Kudo T."/>
            <person name="Itoh T."/>
            <person name="Ohkuma M."/>
        </authorList>
    </citation>
    <scope>NUCLEOTIDE SEQUENCE [LARGE SCALE GENOMIC DNA]</scope>
    <source>
        <strain evidence="2 3">Q-1</strain>
    </source>
</reference>
<evidence type="ECO:0000313" key="3">
    <source>
        <dbReference type="Proteomes" id="UP000324996"/>
    </source>
</evidence>
<feature type="domain" description="L,D-TPase catalytic" evidence="1">
    <location>
        <begin position="27"/>
        <end position="165"/>
    </location>
</feature>
<dbReference type="PANTHER" id="PTHR38589:SF1">
    <property type="entry name" value="BLR0621 PROTEIN"/>
    <property type="match status" value="1"/>
</dbReference>
<dbReference type="PANTHER" id="PTHR38589">
    <property type="entry name" value="BLR0621 PROTEIN"/>
    <property type="match status" value="1"/>
</dbReference>
<dbReference type="Pfam" id="PF03734">
    <property type="entry name" value="YkuD"/>
    <property type="match status" value="1"/>
</dbReference>
<evidence type="ECO:0000259" key="1">
    <source>
        <dbReference type="Pfam" id="PF03734"/>
    </source>
</evidence>
<dbReference type="GO" id="GO:0016740">
    <property type="term" value="F:transferase activity"/>
    <property type="evidence" value="ECO:0007669"/>
    <property type="project" value="InterPro"/>
</dbReference>
<sequence>MTSPIITVRAAIGSSRGWLSLGDLVVPCALGGAGIVPADKAREGDRATPAGRYGLEMGYYRADRLTPPHCALPLMAIEAHWGWCDDPQSPDYNRLIKKPSFAASHEDLWRADHRYDLFFVLDFNRQPVVPGRGSAIFLHMTDESLPPTLGCVACRPDDLLKLAVLMGAVQEIDIVPI</sequence>
<dbReference type="AlphaFoldDB" id="A0A5A7N5S1"/>
<evidence type="ECO:0000313" key="2">
    <source>
        <dbReference type="EMBL" id="GER02419.1"/>
    </source>
</evidence>
<protein>
    <recommendedName>
        <fullName evidence="1">L,D-TPase catalytic domain-containing protein</fullName>
    </recommendedName>
</protein>
<name>A0A5A7N5S1_9PROT</name>
<dbReference type="RefSeq" id="WP_042088276.1">
    <property type="nucleotide sequence ID" value="NZ_BKCN01000001.1"/>
</dbReference>
<gene>
    <name evidence="2" type="ORF">JCM17846_01010</name>
</gene>
<organism evidence="2 3">
    <name type="scientific">Iodidimonas nitroreducens</name>
    <dbReference type="NCBI Taxonomy" id="1236968"/>
    <lineage>
        <taxon>Bacteria</taxon>
        <taxon>Pseudomonadati</taxon>
        <taxon>Pseudomonadota</taxon>
        <taxon>Alphaproteobacteria</taxon>
        <taxon>Iodidimonadales</taxon>
        <taxon>Iodidimonadaceae</taxon>
        <taxon>Iodidimonas</taxon>
    </lineage>
</organism>
<proteinExistence type="predicted"/>
<dbReference type="EMBL" id="BKCN01000001">
    <property type="protein sequence ID" value="GER02419.1"/>
    <property type="molecule type" value="Genomic_DNA"/>
</dbReference>
<comment type="caution">
    <text evidence="2">The sequence shown here is derived from an EMBL/GenBank/DDBJ whole genome shotgun (WGS) entry which is preliminary data.</text>
</comment>
<keyword evidence="3" id="KW-1185">Reference proteome</keyword>
<accession>A0A5A7N5S1</accession>
<dbReference type="Proteomes" id="UP000324996">
    <property type="component" value="Unassembled WGS sequence"/>
</dbReference>